<protein>
    <recommendedName>
        <fullName evidence="3">Outer membrane protein beta-barrel domain-containing protein</fullName>
    </recommendedName>
</protein>
<organism evidence="1 2">
    <name type="scientific">Nonlabens dokdonensis</name>
    <dbReference type="NCBI Taxonomy" id="328515"/>
    <lineage>
        <taxon>Bacteria</taxon>
        <taxon>Pseudomonadati</taxon>
        <taxon>Bacteroidota</taxon>
        <taxon>Flavobacteriia</taxon>
        <taxon>Flavobacteriales</taxon>
        <taxon>Flavobacteriaceae</taxon>
        <taxon>Nonlabens</taxon>
    </lineage>
</organism>
<name>A0ABX5PZ18_9FLAO</name>
<proteinExistence type="predicted"/>
<sequence>MRNYLFLFLLASSYACIGQEESTGSFYMSSDLSFGNYKVAAGLIGTYVLKNEYSLSIGVKGFLRDSGNTPDDYSRGSGFSSLFDFAGRFDEIVSFNAMAGRIYNLNNSGTIRFHGTAGLGYTVYNRPTNFVFVPGESGPNYAFSNHQYGTISLIISPKIEFPFSKYFGMTLTPSIHLNKDDVFYSIGFGYMLGKLK</sequence>
<accession>A0ABX5PZ18</accession>
<evidence type="ECO:0008006" key="3">
    <source>
        <dbReference type="Google" id="ProtNLM"/>
    </source>
</evidence>
<reference evidence="1 2" key="1">
    <citation type="submission" date="2018-06" db="EMBL/GenBank/DDBJ databases">
        <title>Genomic Encyclopedia of Archaeal and Bacterial Type Strains, Phase II (KMG-II): from individual species to whole genera.</title>
        <authorList>
            <person name="Goeker M."/>
        </authorList>
    </citation>
    <scope>NUCLEOTIDE SEQUENCE [LARGE SCALE GENOMIC DNA]</scope>
    <source>
        <strain evidence="1 2">DSM 17205</strain>
    </source>
</reference>
<evidence type="ECO:0000313" key="2">
    <source>
        <dbReference type="Proteomes" id="UP000248584"/>
    </source>
</evidence>
<dbReference type="Proteomes" id="UP000248584">
    <property type="component" value="Unassembled WGS sequence"/>
</dbReference>
<gene>
    <name evidence="1" type="ORF">LX97_01764</name>
</gene>
<dbReference type="RefSeq" id="WP_015362519.1">
    <property type="nucleotide sequence ID" value="NZ_QKZR01000002.1"/>
</dbReference>
<keyword evidence="2" id="KW-1185">Reference proteome</keyword>
<comment type="caution">
    <text evidence="1">The sequence shown here is derived from an EMBL/GenBank/DDBJ whole genome shotgun (WGS) entry which is preliminary data.</text>
</comment>
<evidence type="ECO:0000313" key="1">
    <source>
        <dbReference type="EMBL" id="PZX40985.1"/>
    </source>
</evidence>
<dbReference type="PROSITE" id="PS51257">
    <property type="entry name" value="PROKAR_LIPOPROTEIN"/>
    <property type="match status" value="1"/>
</dbReference>
<dbReference type="EMBL" id="QKZR01000002">
    <property type="protein sequence ID" value="PZX40985.1"/>
    <property type="molecule type" value="Genomic_DNA"/>
</dbReference>